<evidence type="ECO:0000313" key="3">
    <source>
        <dbReference type="EMBL" id="KAG2384912.1"/>
    </source>
</evidence>
<keyword evidence="2" id="KW-0472">Membrane</keyword>
<reference evidence="3 6" key="3">
    <citation type="submission" date="2020-05" db="EMBL/GenBank/DDBJ databases">
        <title>Vigna angularis (adzuki bean) Var. LongXiaoDou No. 4 denovo assembly.</title>
        <authorList>
            <person name="Xiang H."/>
        </authorList>
    </citation>
    <scope>NUCLEOTIDE SEQUENCE [LARGE SCALE GENOMIC DNA]</scope>
    <source>
        <tissue evidence="3">Leaf</tissue>
    </source>
</reference>
<organism evidence="4 5">
    <name type="scientific">Phaseolus angularis</name>
    <name type="common">Azuki bean</name>
    <name type="synonym">Vigna angularis</name>
    <dbReference type="NCBI Taxonomy" id="3914"/>
    <lineage>
        <taxon>Eukaryota</taxon>
        <taxon>Viridiplantae</taxon>
        <taxon>Streptophyta</taxon>
        <taxon>Embryophyta</taxon>
        <taxon>Tracheophyta</taxon>
        <taxon>Spermatophyta</taxon>
        <taxon>Magnoliopsida</taxon>
        <taxon>eudicotyledons</taxon>
        <taxon>Gunneridae</taxon>
        <taxon>Pentapetalae</taxon>
        <taxon>rosids</taxon>
        <taxon>fabids</taxon>
        <taxon>Fabales</taxon>
        <taxon>Fabaceae</taxon>
        <taxon>Papilionoideae</taxon>
        <taxon>50 kb inversion clade</taxon>
        <taxon>NPAAA clade</taxon>
        <taxon>indigoferoid/millettioid clade</taxon>
        <taxon>Phaseoleae</taxon>
        <taxon>Vigna</taxon>
    </lineage>
</organism>
<dbReference type="PANTHER" id="PTHR36595:SF1">
    <property type="entry name" value="TRANSMEMBRANE PROTEIN"/>
    <property type="match status" value="1"/>
</dbReference>
<dbReference type="EMBL" id="CM003380">
    <property type="protein sequence ID" value="KOM54705.1"/>
    <property type="molecule type" value="Genomic_DNA"/>
</dbReference>
<evidence type="ECO:0000313" key="5">
    <source>
        <dbReference type="Proteomes" id="UP000053144"/>
    </source>
</evidence>
<feature type="transmembrane region" description="Helical" evidence="2">
    <location>
        <begin position="12"/>
        <end position="33"/>
    </location>
</feature>
<feature type="compositionally biased region" description="Basic and acidic residues" evidence="1">
    <location>
        <begin position="82"/>
        <end position="96"/>
    </location>
</feature>
<keyword evidence="2" id="KW-1133">Transmembrane helix</keyword>
<dbReference type="PANTHER" id="PTHR36595">
    <property type="entry name" value="TRANSMEMBRANE PROTEIN"/>
    <property type="match status" value="1"/>
</dbReference>
<reference evidence="4" key="2">
    <citation type="submission" date="2015-02" db="EMBL/GenBank/DDBJ databases">
        <authorList>
            <person name="Chooi Y.-H."/>
        </authorList>
    </citation>
    <scope>NUCLEOTIDE SEQUENCE</scope>
    <source>
        <tissue evidence="4">Seedling</tissue>
    </source>
</reference>
<reference evidence="5" key="1">
    <citation type="journal article" date="2015" name="Proc. Natl. Acad. Sci. U.S.A.">
        <title>Genome sequencing of adzuki bean (Vigna angularis) provides insight into high starch and low fat accumulation and domestication.</title>
        <authorList>
            <person name="Yang K."/>
            <person name="Tian Z."/>
            <person name="Chen C."/>
            <person name="Luo L."/>
            <person name="Zhao B."/>
            <person name="Wang Z."/>
            <person name="Yu L."/>
            <person name="Li Y."/>
            <person name="Sun Y."/>
            <person name="Li W."/>
            <person name="Chen Y."/>
            <person name="Li Y."/>
            <person name="Zhang Y."/>
            <person name="Ai D."/>
            <person name="Zhao J."/>
            <person name="Shang C."/>
            <person name="Ma Y."/>
            <person name="Wu B."/>
            <person name="Wang M."/>
            <person name="Gao L."/>
            <person name="Sun D."/>
            <person name="Zhang P."/>
            <person name="Guo F."/>
            <person name="Wang W."/>
            <person name="Li Y."/>
            <person name="Wang J."/>
            <person name="Varshney R.K."/>
            <person name="Wang J."/>
            <person name="Ling H.Q."/>
            <person name="Wan P."/>
        </authorList>
    </citation>
    <scope>NUCLEOTIDE SEQUENCE</scope>
    <source>
        <strain evidence="5">cv. Jingnong 6</strain>
    </source>
</reference>
<protein>
    <recommendedName>
        <fullName evidence="7">DUF4408 domain-containing protein</fullName>
    </recommendedName>
</protein>
<evidence type="ECO:0000313" key="6">
    <source>
        <dbReference type="Proteomes" id="UP000743370"/>
    </source>
</evidence>
<evidence type="ECO:0000313" key="4">
    <source>
        <dbReference type="EMBL" id="KOM54705.1"/>
    </source>
</evidence>
<sequence>MMLGSVLEFITQAASSSAFIFCFCNLIIVIILVDLKPSLSIHQQSEIHLLKGANDQKQGANNSKPVVEKDTTPMPQAVEVEEVSHDHEAETVKNIEIEGNDDCSNEDEEKVEQEKDDDRSEKDDSNDELRKRVEEFIQKVNKGWKEELLSTSSLV</sequence>
<dbReference type="Proteomes" id="UP000743370">
    <property type="component" value="Unassembled WGS sequence"/>
</dbReference>
<evidence type="ECO:0000256" key="2">
    <source>
        <dbReference type="SAM" id="Phobius"/>
    </source>
</evidence>
<accession>A0A0L9VI13</accession>
<dbReference type="Proteomes" id="UP000053144">
    <property type="component" value="Chromosome 10"/>
</dbReference>
<feature type="region of interest" description="Disordered" evidence="1">
    <location>
        <begin position="52"/>
        <end position="130"/>
    </location>
</feature>
<feature type="compositionally biased region" description="Basic and acidic residues" evidence="1">
    <location>
        <begin position="112"/>
        <end position="130"/>
    </location>
</feature>
<dbReference type="OrthoDB" id="1110706at2759"/>
<dbReference type="STRING" id="3914.A0A0L9VI13"/>
<feature type="compositionally biased region" description="Acidic residues" evidence="1">
    <location>
        <begin position="98"/>
        <end position="111"/>
    </location>
</feature>
<dbReference type="EMBL" id="JABFOF010000008">
    <property type="protein sequence ID" value="KAG2384912.1"/>
    <property type="molecule type" value="Genomic_DNA"/>
</dbReference>
<proteinExistence type="predicted"/>
<dbReference type="Gramene" id="KOM54705">
    <property type="protein sequence ID" value="KOM54705"/>
    <property type="gene ID" value="LR48_Vigan10g059700"/>
</dbReference>
<evidence type="ECO:0000256" key="1">
    <source>
        <dbReference type="SAM" id="MobiDB-lite"/>
    </source>
</evidence>
<dbReference type="AlphaFoldDB" id="A0A0L9VI13"/>
<name>A0A0L9VI13_PHAAN</name>
<keyword evidence="2" id="KW-0812">Transmembrane</keyword>
<feature type="compositionally biased region" description="Polar residues" evidence="1">
    <location>
        <begin position="55"/>
        <end position="64"/>
    </location>
</feature>
<evidence type="ECO:0008006" key="7">
    <source>
        <dbReference type="Google" id="ProtNLM"/>
    </source>
</evidence>
<dbReference type="OMA" id="KVNREWK"/>
<gene>
    <name evidence="3" type="ORF">HKW66_Vig0120040</name>
    <name evidence="4" type="ORF">LR48_Vigan10g059700</name>
</gene>